<evidence type="ECO:0000313" key="8">
    <source>
        <dbReference type="Proteomes" id="UP001168877"/>
    </source>
</evidence>
<dbReference type="GO" id="GO:0016301">
    <property type="term" value="F:kinase activity"/>
    <property type="evidence" value="ECO:0007669"/>
    <property type="project" value="UniProtKB-KW"/>
</dbReference>
<keyword evidence="2" id="KW-0808">Transferase</keyword>
<evidence type="ECO:0000259" key="6">
    <source>
        <dbReference type="Pfam" id="PF00288"/>
    </source>
</evidence>
<dbReference type="GO" id="GO:0008652">
    <property type="term" value="P:amino acid biosynthetic process"/>
    <property type="evidence" value="ECO:0007669"/>
    <property type="project" value="UniProtKB-KW"/>
</dbReference>
<sequence>MVGEEMGMEGMDGCWRSFAPATVANLGPGFDFLGCAVDGIGDYVSLLLDPAVHPSEISITDIDGPSKLSKNPLCNCAGIAAIAAMKMLGVRSVDLSLSLEKGLTLGSGLGSSVANAAVACVAVNEMFGGKSNQIHSFSFSN</sequence>
<organism evidence="7 8">
    <name type="scientific">Acer saccharum</name>
    <name type="common">Sugar maple</name>
    <dbReference type="NCBI Taxonomy" id="4024"/>
    <lineage>
        <taxon>Eukaryota</taxon>
        <taxon>Viridiplantae</taxon>
        <taxon>Streptophyta</taxon>
        <taxon>Embryophyta</taxon>
        <taxon>Tracheophyta</taxon>
        <taxon>Spermatophyta</taxon>
        <taxon>Magnoliopsida</taxon>
        <taxon>eudicotyledons</taxon>
        <taxon>Gunneridae</taxon>
        <taxon>Pentapetalae</taxon>
        <taxon>rosids</taxon>
        <taxon>malvids</taxon>
        <taxon>Sapindales</taxon>
        <taxon>Sapindaceae</taxon>
        <taxon>Hippocastanoideae</taxon>
        <taxon>Acereae</taxon>
        <taxon>Acer</taxon>
    </lineage>
</organism>
<dbReference type="AlphaFoldDB" id="A0AA39W0E8"/>
<evidence type="ECO:0000256" key="1">
    <source>
        <dbReference type="ARBA" id="ARBA00022605"/>
    </source>
</evidence>
<dbReference type="PANTHER" id="PTHR20861:SF1">
    <property type="entry name" value="HOMOSERINE KINASE"/>
    <property type="match status" value="1"/>
</dbReference>
<evidence type="ECO:0000256" key="4">
    <source>
        <dbReference type="ARBA" id="ARBA00022777"/>
    </source>
</evidence>
<keyword evidence="3" id="KW-0547">Nucleotide-binding</keyword>
<evidence type="ECO:0000256" key="2">
    <source>
        <dbReference type="ARBA" id="ARBA00022679"/>
    </source>
</evidence>
<dbReference type="PRINTS" id="PR00958">
    <property type="entry name" value="HOMSERKINASE"/>
</dbReference>
<evidence type="ECO:0000313" key="7">
    <source>
        <dbReference type="EMBL" id="KAK0598825.1"/>
    </source>
</evidence>
<dbReference type="Pfam" id="PF00288">
    <property type="entry name" value="GHMP_kinases_N"/>
    <property type="match status" value="1"/>
</dbReference>
<reference evidence="7" key="2">
    <citation type="submission" date="2023-06" db="EMBL/GenBank/DDBJ databases">
        <authorList>
            <person name="Swenson N.G."/>
            <person name="Wegrzyn J.L."/>
            <person name="Mcevoy S.L."/>
        </authorList>
    </citation>
    <scope>NUCLEOTIDE SEQUENCE</scope>
    <source>
        <strain evidence="7">NS2018</strain>
        <tissue evidence="7">Leaf</tissue>
    </source>
</reference>
<evidence type="ECO:0000256" key="5">
    <source>
        <dbReference type="ARBA" id="ARBA00022840"/>
    </source>
</evidence>
<keyword evidence="4" id="KW-0418">Kinase</keyword>
<proteinExistence type="predicted"/>
<dbReference type="EMBL" id="JAUESC010000004">
    <property type="protein sequence ID" value="KAK0598825.1"/>
    <property type="molecule type" value="Genomic_DNA"/>
</dbReference>
<gene>
    <name evidence="7" type="ORF">LWI29_038316</name>
</gene>
<keyword evidence="5" id="KW-0067">ATP-binding</keyword>
<dbReference type="GO" id="GO:0005524">
    <property type="term" value="F:ATP binding"/>
    <property type="evidence" value="ECO:0007669"/>
    <property type="project" value="UniProtKB-KW"/>
</dbReference>
<dbReference type="InterPro" id="IPR006204">
    <property type="entry name" value="GHMP_kinase_N_dom"/>
</dbReference>
<accession>A0AA39W0E8</accession>
<feature type="domain" description="GHMP kinase N-terminal" evidence="6">
    <location>
        <begin position="84"/>
        <end position="130"/>
    </location>
</feature>
<dbReference type="PANTHER" id="PTHR20861">
    <property type="entry name" value="HOMOSERINE/4-DIPHOSPHOCYTIDYL-2-C-METHYL-D-ERYTHRITOL KINASE"/>
    <property type="match status" value="1"/>
</dbReference>
<keyword evidence="1" id="KW-0028">Amino-acid biosynthesis</keyword>
<protein>
    <recommendedName>
        <fullName evidence="6">GHMP kinase N-terminal domain-containing protein</fullName>
    </recommendedName>
</protein>
<dbReference type="InterPro" id="IPR020568">
    <property type="entry name" value="Ribosomal_Su5_D2-typ_SF"/>
</dbReference>
<dbReference type="Proteomes" id="UP001168877">
    <property type="component" value="Unassembled WGS sequence"/>
</dbReference>
<dbReference type="SUPFAM" id="SSF54211">
    <property type="entry name" value="Ribosomal protein S5 domain 2-like"/>
    <property type="match status" value="1"/>
</dbReference>
<dbReference type="Gene3D" id="3.30.230.10">
    <property type="match status" value="1"/>
</dbReference>
<keyword evidence="8" id="KW-1185">Reference proteome</keyword>
<dbReference type="InterPro" id="IPR014721">
    <property type="entry name" value="Ribsml_uS5_D2-typ_fold_subgr"/>
</dbReference>
<name>A0AA39W0E8_ACESA</name>
<comment type="caution">
    <text evidence="7">The sequence shown here is derived from an EMBL/GenBank/DDBJ whole genome shotgun (WGS) entry which is preliminary data.</text>
</comment>
<reference evidence="7" key="1">
    <citation type="journal article" date="2022" name="Plant J.">
        <title>Strategies of tolerance reflected in two North American maple genomes.</title>
        <authorList>
            <person name="McEvoy S.L."/>
            <person name="Sezen U.U."/>
            <person name="Trouern-Trend A."/>
            <person name="McMahon S.M."/>
            <person name="Schaberg P.G."/>
            <person name="Yang J."/>
            <person name="Wegrzyn J.L."/>
            <person name="Swenson N.G."/>
        </authorList>
    </citation>
    <scope>NUCLEOTIDE SEQUENCE</scope>
    <source>
        <strain evidence="7">NS2018</strain>
    </source>
</reference>
<evidence type="ECO:0000256" key="3">
    <source>
        <dbReference type="ARBA" id="ARBA00022741"/>
    </source>
</evidence>